<sequence length="107" mass="12737">MVTWPTHVFNGVVFEKPKNLWTNDERKKIQFDLKVNNIITTTLISNYRTTKRCKISCKLLMKILKNLIIILFHCLLSKNEYPQLWHKRIAHNHMEHLNKPISTKLGI</sequence>
<feature type="non-terminal residue" evidence="1">
    <location>
        <position position="1"/>
    </location>
</feature>
<evidence type="ECO:0000313" key="2">
    <source>
        <dbReference type="Proteomes" id="UP000257109"/>
    </source>
</evidence>
<name>A0A371E1D0_MUCPR</name>
<keyword evidence="2" id="KW-1185">Reference proteome</keyword>
<dbReference type="Proteomes" id="UP000257109">
    <property type="component" value="Unassembled WGS sequence"/>
</dbReference>
<protein>
    <recommendedName>
        <fullName evidence="3">GAG-pre-integrase domain-containing protein</fullName>
    </recommendedName>
</protein>
<dbReference type="EMBL" id="QJKJ01017348">
    <property type="protein sequence ID" value="RDX58579.1"/>
    <property type="molecule type" value="Genomic_DNA"/>
</dbReference>
<evidence type="ECO:0008006" key="3">
    <source>
        <dbReference type="Google" id="ProtNLM"/>
    </source>
</evidence>
<organism evidence="1 2">
    <name type="scientific">Mucuna pruriens</name>
    <name type="common">Velvet bean</name>
    <name type="synonym">Dolichos pruriens</name>
    <dbReference type="NCBI Taxonomy" id="157652"/>
    <lineage>
        <taxon>Eukaryota</taxon>
        <taxon>Viridiplantae</taxon>
        <taxon>Streptophyta</taxon>
        <taxon>Embryophyta</taxon>
        <taxon>Tracheophyta</taxon>
        <taxon>Spermatophyta</taxon>
        <taxon>Magnoliopsida</taxon>
        <taxon>eudicotyledons</taxon>
        <taxon>Gunneridae</taxon>
        <taxon>Pentapetalae</taxon>
        <taxon>rosids</taxon>
        <taxon>fabids</taxon>
        <taxon>Fabales</taxon>
        <taxon>Fabaceae</taxon>
        <taxon>Papilionoideae</taxon>
        <taxon>50 kb inversion clade</taxon>
        <taxon>NPAAA clade</taxon>
        <taxon>indigoferoid/millettioid clade</taxon>
        <taxon>Phaseoleae</taxon>
        <taxon>Mucuna</taxon>
    </lineage>
</organism>
<proteinExistence type="predicted"/>
<evidence type="ECO:0000313" key="1">
    <source>
        <dbReference type="EMBL" id="RDX58579.1"/>
    </source>
</evidence>
<accession>A0A371E1D0</accession>
<reference evidence="1" key="1">
    <citation type="submission" date="2018-05" db="EMBL/GenBank/DDBJ databases">
        <title>Draft genome of Mucuna pruriens seed.</title>
        <authorList>
            <person name="Nnadi N.E."/>
            <person name="Vos R."/>
            <person name="Hasami M.H."/>
            <person name="Devisetty U.K."/>
            <person name="Aguiy J.C."/>
        </authorList>
    </citation>
    <scope>NUCLEOTIDE SEQUENCE [LARGE SCALE GENOMIC DNA]</scope>
    <source>
        <strain evidence="1">JCA_2017</strain>
    </source>
</reference>
<comment type="caution">
    <text evidence="1">The sequence shown here is derived from an EMBL/GenBank/DDBJ whole genome shotgun (WGS) entry which is preliminary data.</text>
</comment>
<feature type="non-terminal residue" evidence="1">
    <location>
        <position position="107"/>
    </location>
</feature>
<dbReference type="AlphaFoldDB" id="A0A371E1D0"/>
<gene>
    <name evidence="1" type="ORF">CR513_62092</name>
</gene>